<feature type="domain" description="N-acetyltransferase" evidence="2">
    <location>
        <begin position="68"/>
        <end position="210"/>
    </location>
</feature>
<dbReference type="Proteomes" id="UP001603978">
    <property type="component" value="Unassembled WGS sequence"/>
</dbReference>
<dbReference type="PROSITE" id="PS51186">
    <property type="entry name" value="GNAT"/>
    <property type="match status" value="1"/>
</dbReference>
<dbReference type="InterPro" id="IPR016181">
    <property type="entry name" value="Acyl_CoA_acyltransferase"/>
</dbReference>
<dbReference type="SUPFAM" id="SSF56601">
    <property type="entry name" value="beta-lactamase/transpeptidase-like"/>
    <property type="match status" value="1"/>
</dbReference>
<dbReference type="InterPro" id="IPR000182">
    <property type="entry name" value="GNAT_dom"/>
</dbReference>
<dbReference type="Gene3D" id="3.40.710.10">
    <property type="entry name" value="DD-peptidase/beta-lactamase superfamily"/>
    <property type="match status" value="1"/>
</dbReference>
<gene>
    <name evidence="3" type="ORF">ACFLIM_25240</name>
</gene>
<feature type="compositionally biased region" description="Basic and acidic residues" evidence="1">
    <location>
        <begin position="164"/>
        <end position="176"/>
    </location>
</feature>
<keyword evidence="3" id="KW-0012">Acyltransferase</keyword>
<dbReference type="RefSeq" id="WP_393169401.1">
    <property type="nucleotide sequence ID" value="NZ_JBICRM010000015.1"/>
</dbReference>
<keyword evidence="4" id="KW-1185">Reference proteome</keyword>
<feature type="region of interest" description="Disordered" evidence="1">
    <location>
        <begin position="164"/>
        <end position="210"/>
    </location>
</feature>
<reference evidence="3 4" key="1">
    <citation type="submission" date="2024-10" db="EMBL/GenBank/DDBJ databases">
        <authorList>
            <person name="Topkara A.R."/>
            <person name="Saygin H."/>
        </authorList>
    </citation>
    <scope>NUCLEOTIDE SEQUENCE [LARGE SCALE GENOMIC DNA]</scope>
    <source>
        <strain evidence="3 4">M3C6</strain>
    </source>
</reference>
<feature type="compositionally biased region" description="Basic and acidic residues" evidence="1">
    <location>
        <begin position="191"/>
        <end position="202"/>
    </location>
</feature>
<protein>
    <submittedName>
        <fullName evidence="3">GNAT family N-acetyltransferase</fullName>
        <ecNumber evidence="3">2.3.1.-</ecNumber>
    </submittedName>
</protein>
<proteinExistence type="predicted"/>
<dbReference type="SUPFAM" id="SSF55729">
    <property type="entry name" value="Acyl-CoA N-acyltransferases (Nat)"/>
    <property type="match status" value="1"/>
</dbReference>
<dbReference type="PANTHER" id="PTHR43283">
    <property type="entry name" value="BETA-LACTAMASE-RELATED"/>
    <property type="match status" value="1"/>
</dbReference>
<evidence type="ECO:0000313" key="3">
    <source>
        <dbReference type="EMBL" id="MFG1706503.1"/>
    </source>
</evidence>
<dbReference type="PANTHER" id="PTHR43283:SF3">
    <property type="entry name" value="BETA-LACTAMASE FAMILY PROTEIN (AFU_ORTHOLOGUE AFUA_5G07500)"/>
    <property type="match status" value="1"/>
</dbReference>
<sequence length="210" mass="23278">MMGHSGGVSETGLRRLREGLARYVDFGKIPGLVALVGRGGQTHVEAIGTMRHDGGAPMLRDTIFRMASTSKPVTMAAAMVLLDECRLRLDDPVDEWLPELADRGDLLLTVAALHGNVMAGFTEILIRAGEQRRALQYDTAVVPKHRGHGLGRWLKAAMVGRLRAEQPGHHRDRDGQRPGQRPHAPVNQHLGFREHRRSHEYQLDVQAGMR</sequence>
<keyword evidence="3" id="KW-0808">Transferase</keyword>
<organism evidence="3 4">
    <name type="scientific">Nonomuraea marmarensis</name>
    <dbReference type="NCBI Taxonomy" id="3351344"/>
    <lineage>
        <taxon>Bacteria</taxon>
        <taxon>Bacillati</taxon>
        <taxon>Actinomycetota</taxon>
        <taxon>Actinomycetes</taxon>
        <taxon>Streptosporangiales</taxon>
        <taxon>Streptosporangiaceae</taxon>
        <taxon>Nonomuraea</taxon>
    </lineage>
</organism>
<evidence type="ECO:0000259" key="2">
    <source>
        <dbReference type="PROSITE" id="PS51186"/>
    </source>
</evidence>
<dbReference type="EMBL" id="JBICRM010000015">
    <property type="protein sequence ID" value="MFG1706503.1"/>
    <property type="molecule type" value="Genomic_DNA"/>
</dbReference>
<dbReference type="InterPro" id="IPR012338">
    <property type="entry name" value="Beta-lactam/transpept-like"/>
</dbReference>
<dbReference type="Pfam" id="PF00144">
    <property type="entry name" value="Beta-lactamase"/>
    <property type="match status" value="1"/>
</dbReference>
<dbReference type="EC" id="2.3.1.-" evidence="3"/>
<comment type="caution">
    <text evidence="3">The sequence shown here is derived from an EMBL/GenBank/DDBJ whole genome shotgun (WGS) entry which is preliminary data.</text>
</comment>
<dbReference type="InterPro" id="IPR001466">
    <property type="entry name" value="Beta-lactam-related"/>
</dbReference>
<dbReference type="GO" id="GO:0016746">
    <property type="term" value="F:acyltransferase activity"/>
    <property type="evidence" value="ECO:0007669"/>
    <property type="project" value="UniProtKB-KW"/>
</dbReference>
<accession>A0ABW7AGM5</accession>
<evidence type="ECO:0000256" key="1">
    <source>
        <dbReference type="SAM" id="MobiDB-lite"/>
    </source>
</evidence>
<evidence type="ECO:0000313" key="4">
    <source>
        <dbReference type="Proteomes" id="UP001603978"/>
    </source>
</evidence>
<dbReference type="InterPro" id="IPR050789">
    <property type="entry name" value="Diverse_Enzym_Activities"/>
</dbReference>
<name>A0ABW7AGM5_9ACTN</name>